<keyword evidence="2" id="KW-0238">DNA-binding</keyword>
<keyword evidence="1" id="KW-0805">Transcription regulation</keyword>
<dbReference type="InterPro" id="IPR036390">
    <property type="entry name" value="WH_DNA-bd_sf"/>
</dbReference>
<evidence type="ECO:0000256" key="1">
    <source>
        <dbReference type="ARBA" id="ARBA00023015"/>
    </source>
</evidence>
<dbReference type="Gene3D" id="1.10.10.10">
    <property type="entry name" value="Winged helix-like DNA-binding domain superfamily/Winged helix DNA-binding domain"/>
    <property type="match status" value="1"/>
</dbReference>
<organism evidence="5 6">
    <name type="scientific">Geodia barretti</name>
    <name type="common">Barrett's horny sponge</name>
    <dbReference type="NCBI Taxonomy" id="519541"/>
    <lineage>
        <taxon>Eukaryota</taxon>
        <taxon>Metazoa</taxon>
        <taxon>Porifera</taxon>
        <taxon>Demospongiae</taxon>
        <taxon>Heteroscleromorpha</taxon>
        <taxon>Tetractinellida</taxon>
        <taxon>Astrophorina</taxon>
        <taxon>Geodiidae</taxon>
        <taxon>Geodia</taxon>
    </lineage>
</organism>
<dbReference type="AlphaFoldDB" id="A0AA35SGL9"/>
<gene>
    <name evidence="5" type="ORF">GBAR_LOCUS16362</name>
</gene>
<dbReference type="PROSITE" id="PS51118">
    <property type="entry name" value="HTH_HXLR"/>
    <property type="match status" value="1"/>
</dbReference>
<comment type="caution">
    <text evidence="5">The sequence shown here is derived from an EMBL/GenBank/DDBJ whole genome shotgun (WGS) entry which is preliminary data.</text>
</comment>
<dbReference type="SUPFAM" id="SSF46785">
    <property type="entry name" value="Winged helix' DNA-binding domain"/>
    <property type="match status" value="1"/>
</dbReference>
<protein>
    <submittedName>
        <fullName evidence="5">Uncharacterized HTH-type transcriptional regulator sll1512</fullName>
    </submittedName>
</protein>
<accession>A0AA35SGL9</accession>
<feature type="domain" description="HTH hxlR-type" evidence="4">
    <location>
        <begin position="8"/>
        <end position="107"/>
    </location>
</feature>
<reference evidence="5" key="1">
    <citation type="submission" date="2023-03" db="EMBL/GenBank/DDBJ databases">
        <authorList>
            <person name="Steffen K."/>
            <person name="Cardenas P."/>
        </authorList>
    </citation>
    <scope>NUCLEOTIDE SEQUENCE</scope>
</reference>
<dbReference type="PANTHER" id="PTHR33204">
    <property type="entry name" value="TRANSCRIPTIONAL REGULATOR, MARR FAMILY"/>
    <property type="match status" value="1"/>
</dbReference>
<evidence type="ECO:0000259" key="4">
    <source>
        <dbReference type="PROSITE" id="PS51118"/>
    </source>
</evidence>
<dbReference type="InterPro" id="IPR036388">
    <property type="entry name" value="WH-like_DNA-bd_sf"/>
</dbReference>
<proteinExistence type="predicted"/>
<evidence type="ECO:0000313" key="6">
    <source>
        <dbReference type="Proteomes" id="UP001174909"/>
    </source>
</evidence>
<keyword evidence="3" id="KW-0804">Transcription</keyword>
<evidence type="ECO:0000313" key="5">
    <source>
        <dbReference type="EMBL" id="CAI8028803.1"/>
    </source>
</evidence>
<name>A0AA35SGL9_GEOBA</name>
<evidence type="ECO:0000256" key="3">
    <source>
        <dbReference type="ARBA" id="ARBA00023163"/>
    </source>
</evidence>
<dbReference type="GO" id="GO:0003677">
    <property type="term" value="F:DNA binding"/>
    <property type="evidence" value="ECO:0007669"/>
    <property type="project" value="UniProtKB-KW"/>
</dbReference>
<dbReference type="EMBL" id="CASHTH010002364">
    <property type="protein sequence ID" value="CAI8028803.1"/>
    <property type="molecule type" value="Genomic_DNA"/>
</dbReference>
<dbReference type="PANTHER" id="PTHR33204:SF37">
    <property type="entry name" value="HTH-TYPE TRANSCRIPTIONAL REGULATOR YODB"/>
    <property type="match status" value="1"/>
</dbReference>
<dbReference type="InterPro" id="IPR002577">
    <property type="entry name" value="HTH_HxlR"/>
</dbReference>
<keyword evidence="6" id="KW-1185">Reference proteome</keyword>
<evidence type="ECO:0000256" key="2">
    <source>
        <dbReference type="ARBA" id="ARBA00023125"/>
    </source>
</evidence>
<dbReference type="Pfam" id="PF01638">
    <property type="entry name" value="HxlR"/>
    <property type="match status" value="1"/>
</dbReference>
<dbReference type="Proteomes" id="UP001174909">
    <property type="component" value="Unassembled WGS sequence"/>
</dbReference>
<sequence length="219" mass="25252">MIYEPNQCPIRFGLGVFGDRWSLLIIRDMMFRSFTRFQDFLDAGEGISTNVLSDRLSRLEAQQIISRRKDPANGRQVLYELTEKGKDLLPVLLAVTGWAEKYDPETRISSEMGERIRTDIFGVRDELLAAMEHPSSSQVILLLRADRRCANRFSRQVRVTEASMSFSGPIVVFWHGLPFREHPNPSREWTLDHNADGGRSYVYSHVIARYPMHAEIHVK</sequence>